<feature type="region of interest" description="Disordered" evidence="1">
    <location>
        <begin position="3349"/>
        <end position="3385"/>
    </location>
</feature>
<feature type="region of interest" description="Disordered" evidence="1">
    <location>
        <begin position="3059"/>
        <end position="3080"/>
    </location>
</feature>
<dbReference type="EMBL" id="WJBH02000008">
    <property type="protein sequence ID" value="KAI9554328.1"/>
    <property type="molecule type" value="Genomic_DNA"/>
</dbReference>
<feature type="compositionally biased region" description="Polar residues" evidence="1">
    <location>
        <begin position="724"/>
        <end position="737"/>
    </location>
</feature>
<evidence type="ECO:0000313" key="6">
    <source>
        <dbReference type="Proteomes" id="UP000820818"/>
    </source>
</evidence>
<dbReference type="GO" id="GO:0055080">
    <property type="term" value="P:monoatomic cation homeostasis"/>
    <property type="evidence" value="ECO:0007669"/>
    <property type="project" value="TreeGrafter"/>
</dbReference>
<keyword evidence="6" id="KW-1185">Reference proteome</keyword>
<feature type="compositionally biased region" description="Basic and acidic residues" evidence="1">
    <location>
        <begin position="1795"/>
        <end position="1809"/>
    </location>
</feature>
<feature type="compositionally biased region" description="Low complexity" evidence="1">
    <location>
        <begin position="1581"/>
        <end position="1594"/>
    </location>
</feature>
<feature type="region of interest" description="Disordered" evidence="1">
    <location>
        <begin position="2825"/>
        <end position="2846"/>
    </location>
</feature>
<accession>A0AAD5LAY8</accession>
<dbReference type="Pfam" id="PF19424">
    <property type="entry name" value="UNC80"/>
    <property type="match status" value="2"/>
</dbReference>
<feature type="region of interest" description="Disordered" evidence="1">
    <location>
        <begin position="1666"/>
        <end position="1692"/>
    </location>
</feature>
<feature type="region of interest" description="Disordered" evidence="1">
    <location>
        <begin position="724"/>
        <end position="762"/>
    </location>
</feature>
<sequence>MTHVDALSSHIRKGSLQKLPFRMNAVEEERWPVQKLVALKTTDRLGKPRISRSKQAATDQPAEPKNTEHFKFLDAPQTLPTLYFSRFFAEIAIPYECRRRGTLTSMNSRVRKFLERNFAMISTYTISVTFNLENWIVNVLFTSFFASCFSLYSSCCVISQAMDSGTKQKKKNATDQPVSEDIVPLHIQTFLWRQTSSFLRPKIGKMHEASCIFCQQAPGHHEMKEACKSLEKILVQNIRVGLSPNFTEAIRSISRWKFVQSSLPHVMLCTAQLIERKETNNLQNVGTAASKLLYTLHWTLLDAAEECADADREAGIAPREPFPYIFPLTCIQEFVYLFAPLRHLLKEADLQNFRLENGLKIWPALWDYRHPNAQCFTAPVRPKKSTTIRKKANNAATGNVGTVVALSVSNPPTIPTAAAVTPVPGAPLTPRETVTFNDVFIGSIDRDSDIGDARSLLELDTGRLPKENEFPETIPEETSSTEEEHVVIFRLPSAPDSDGIRDSSIYQAESSIIHPRSYLTADYNGDNGSRLPTTPDPSSSKRLLNVAQESWFQNDTIDPQYPHRRSSVLDDITAATFLDVAVVRCLFIPRWCEEGVHWALQFLFYRLQEISEEMRSRCPQRKRSSSLPVPKIEVSLCSSSYDSKTSSTTPYAKSTDCFDRQYSGSSPTEQTERKEQEINSGQSNHMANTGGTKRRKMADLKAFVETRLLSRSHDKMLEKIDFKNSSTAHNNRTQQLLSAPETREEEKYPPSGKRILEKENAIPPRPLSALASVRDDNDYARRSYLMQEPTPLVKGKSMPSLRYLGCSTSDHNLPFKKKDAKVSPVSKTNPPPTSHPVITVTDANSSAPGGVKVHHYGTDVEGRASAPTSPLNRSSTDSNIVYPFEDLPEASGASHFVNKDGGFDLHVILEAIHSVTSRADVCSVRVCETSLSVLELLLDLGVVTTPVTSPNNSGGNKDGHQQASGLLGQVDQEELSRHSHGVCVDIVARVFQHVGCPHGCGDSRRDPSSDFIRSQGLLLMAQLHRISGKYFRSFLRQTLICRYTLVEVIDFLHALVGFCVDPGFVLSPISQKRNSRLGGDSGQAGISYVPNFSSPRTIEGHVINCIFKPFVTRLTASLKFLKSSENVALYCDVRQLLAYIKDVHGGIFRRVLLSGLLDSAARPQQPQDTPPENSGYYKECLQPAGDDCGAPPATFFVVDETSEKSRKGKKNTSEMDGWNEDGNLIRKGSVVHALALSAQRFKEKEAKVKQRFPAMSNRSSSRKNSQKLGIVGWMRKDRRCQGSNTQGTADEPLDVAQAVAPSLLKLQQRGTGSNNVGVTLQKARRRVEHHLTRIGFGKSRRQIISREATPDPSRRNSPEMDGNGREMFMVIPRERKMVSGPAIYDGMLRLSFLLEACQPGTIPDANLIAAVLDLPQSPVIARAAFLLECAHFVHRCNRGQWPSWMKLNLPFYRPSGPLSNRGTPSGQRRTHILQRLGGRMFFTWAEAIGVRLEEILIDDALCCEDYDAQALDEQRQRILMEEDENEDFLVEASVNPSGRDFPWPLRLAACMLLFEITAFLRDSYRRLPRSTRVSLRSNEANKSSGGNNTGGSLNVASGSFNEQQRGGNPSGGVPSSGIVVSSGESIVHHSAGGGVGGGSGSIALPTSIATPASNTAGGRRWSMALSSMGQSQNSAQSLQSITGDGHSIGGVPGERKISFVLHEPDDESLDSSNTTLTFQGDDALEEKRNRRLAQGRPYLLRRSTMSNTGSFKRRSLKLRRSHRESTRRGGDQSDAESIKRSDSMRSKRKVSSISDRSDISDVHMDHDISGEESPGILSDDGQHESPSDGAADIEEGISTRGMPWLRAVLLLSNSFNYQCTHQHVCHPRCFRRQSRACSRMLSSVRRIYGEEPQHQEVVEFLSFSKKSRHHKDHDKKEKISAKGAQSRPGSPLRRRESVANKKERSTNDLLSKASSCHSSSAALSRDLIEHDQWDRSKVMGLQSKHFPNESDAEEHKTKKKEDHPMVKYIKFQVMDLFQAPLLVLIKSATVMNDEAFLDIIPIAWELLLDVQKETVAAAAAMFILSAVRCPEPVTLLLNGSLRHPDAIERFKALLKFQVLWRSRYQVWPRMEEGAAHSFKVPPHAIEFTLPSPKIGAESLPVVDPPWMPHVRTRVQEATLNQDTHRSLVTATKTRKKQQTESVESALKTEEDRKCSARENFCIRSVPVTIQASFEPSLNHSGADDHDDADDETQQQNRTLGQRLQIAQVLFPSCLCSAIVPIVDLLDDSILTPDGVAVCDLANQVLHACLVEDTALFLRHILEKLTREKQDEMFAILRRLLRFVTYLPQQTAFTIHNYLIGYIMFYVRTPMEGSQDLVGNALSLLSMVAPSVQGLLFKDLKQVLRKEQCDASILITANVPSAKKIVVHGPNESDSGAIPSQFPIQEDTQFSQILQESLDFFSIEEHRHREFFLVDYRTNQIHNPSAYVRDYYFFKRSQYPQLNLVHMDPVRAHDALQKQTFTEKMVELGKVQFVTSVLKSSNQIIARVLFLHEELMKLPSFPRKALEADLSLYSNGCMGKELSALDFMHKLSWVKLIRQMFEAMVGNFAYSGDIHLFINVINGALVLYCEDAVMLRFCMATYINAGHQFRNVFALNGYSLIIPTILRIYSNYQSNPLVARTVEFTTQQFYIMHRKPFMLQLFGSVAPLLDTDSNAVYGDASKVRVQSLFRLLLSLERVGVDPLHLLDLVAAEKPLKALDFCYHGESDTINILDSIAIAVMGASYAIDTHRGHQLLMILEAIVPAYLKHLQTSAGRKDPRTEKDILHQLGVAMKTLISNAEALTKNYSGPQRTFEKSPSQKPPTSNRSATLATTIEIDEDSHSRFLGDHFRSSSVPDRGINSNKDDSEAQWQAFRVPRATLLSLVSDYYVICSARLTELNRKQGQDKTNEPLDVKCNTRLADIAHALLKVSSYDATTMACRGLQQYMTVLMPNGDWSQEPMKQVLNTLFRRLDKIFSKIYKIPSMRKNLDWEAAACLLKGVYLTLRKSPFIVHATPLRSLITTCQSLILGDLSASMSAVDGGSPVHSRSGGGGTARRSSLAPPPAFSSIVVQLVAMQILALGETYSLEQACGGNFVFPTAERTESILLNLLLPLCLRVGSGRKDAPRVRQSDISFALTVVLHALSPPSTQHARIAATKNISSTGAATAGSGGGSGTGAGSGDGSRGGSLSVHSGTHPQQQRSSNNRATLLQVAFLGMKVLMTCFNHQLSLDWPRVARCIREIGERRGDGGSAFWNFLIFVATQRGPLFPLILPLMWNKITMPVDGQEEQILQDLLRQKLYGSSEISPLPSGELMDHFLAELMILNDEVTNQREDEAENDNRRSIMADGRSEISNASGNSRRPTMDSNMSRERSYMSRDINLLIAPPGAGLAMTSSNMAQNLRRQWSVRSENRSVIPGVGMTQRQISLQASTSSGGGRGSYEIEDKINMRRTSYAGESSSRSSLPSGTKGSSDTRLNRRSLLAGHPFSTTSLVSRSSSISEVDFCELDENEDAQEQKADAVAGSTSMDNPLTAADAPAESSAMHPRLHRQKLQSKTNRGKTFRSMKNNKAVANIEVSHIEVEQELVTISPSVKVISSSSTPTADGHQQNTFQLLLVPSSSCGPPSTATSTASHFASGATATRLGIHGRRGHHPNPSETRLTGTTATNTKASMLYDGVDSTVKSSVGTVSVGVAVQVSTSSYVPAPRPATTALRSQHNRPVPPPIPPRNIRLTVNYPGSHSESTASSSYKPMHRGGPYREPPLMEESGDSATDNNNPIKSNKTTSSSVNKSKMTAGHYHHRPAPLSSSSEGPDEDSEAETNSRSGMMPCVSNANDGTSIESLVMEETALLLPATLPTGRSLMRNITERDEDTLI</sequence>
<feature type="domain" description="Cation channel complex component UNC80 N-terminal" evidence="2">
    <location>
        <begin position="182"/>
        <end position="383"/>
    </location>
</feature>
<feature type="compositionally biased region" description="Polar residues" evidence="1">
    <location>
        <begin position="1666"/>
        <end position="1682"/>
    </location>
</feature>
<feature type="compositionally biased region" description="Polar residues" evidence="1">
    <location>
        <begin position="3208"/>
        <end position="3221"/>
    </location>
</feature>
<feature type="region of interest" description="Disordered" evidence="1">
    <location>
        <begin position="821"/>
        <end position="848"/>
    </location>
</feature>
<evidence type="ECO:0000259" key="2">
    <source>
        <dbReference type="Pfam" id="PF15778"/>
    </source>
</evidence>
<feature type="region of interest" description="Disordered" evidence="1">
    <location>
        <begin position="1575"/>
        <end position="1619"/>
    </location>
</feature>
<dbReference type="InterPro" id="IPR031542">
    <property type="entry name" value="UNC80_N"/>
</dbReference>
<reference evidence="5 6" key="1">
    <citation type="submission" date="2022-05" db="EMBL/GenBank/DDBJ databases">
        <title>A multi-omics perspective on studying reproductive biology in Daphnia sinensis.</title>
        <authorList>
            <person name="Jia J."/>
        </authorList>
    </citation>
    <scope>NUCLEOTIDE SEQUENCE [LARGE SCALE GENOMIC DNA]</scope>
    <source>
        <strain evidence="5 6">WSL</strain>
    </source>
</reference>
<dbReference type="InterPro" id="IPR045852">
    <property type="entry name" value="UNC80_central"/>
</dbReference>
<feature type="region of interest" description="Disordered" evidence="1">
    <location>
        <begin position="2215"/>
        <end position="2234"/>
    </location>
</feature>
<feature type="domain" description="Protein UNC80 central region" evidence="3">
    <location>
        <begin position="1373"/>
        <end position="1587"/>
    </location>
</feature>
<dbReference type="GO" id="GO:0030424">
    <property type="term" value="C:axon"/>
    <property type="evidence" value="ECO:0007669"/>
    <property type="project" value="TreeGrafter"/>
</dbReference>
<feature type="compositionally biased region" description="Polar residues" evidence="1">
    <location>
        <begin position="1595"/>
        <end position="1605"/>
    </location>
</feature>
<feature type="compositionally biased region" description="Polar residues" evidence="1">
    <location>
        <begin position="3785"/>
        <end position="3794"/>
    </location>
</feature>
<dbReference type="Pfam" id="PF15778">
    <property type="entry name" value="UNC80_N"/>
    <property type="match status" value="1"/>
</dbReference>
<feature type="compositionally biased region" description="Low complexity" evidence="1">
    <location>
        <begin position="3473"/>
        <end position="3488"/>
    </location>
</feature>
<dbReference type="GO" id="GO:0034703">
    <property type="term" value="C:cation channel complex"/>
    <property type="evidence" value="ECO:0007669"/>
    <property type="project" value="TreeGrafter"/>
</dbReference>
<feature type="compositionally biased region" description="Polar residues" evidence="1">
    <location>
        <begin position="678"/>
        <end position="691"/>
    </location>
</feature>
<feature type="compositionally biased region" description="Basic residues" evidence="1">
    <location>
        <begin position="1751"/>
        <end position="1762"/>
    </location>
</feature>
<feature type="region of interest" description="Disordered" evidence="1">
    <location>
        <begin position="1248"/>
        <end position="1267"/>
    </location>
</feature>
<feature type="compositionally biased region" description="Basic and acidic residues" evidence="1">
    <location>
        <begin position="1348"/>
        <end position="1364"/>
    </location>
</feature>
<feature type="region of interest" description="Disordered" evidence="1">
    <location>
        <begin position="3528"/>
        <end position="3580"/>
    </location>
</feature>
<dbReference type="InterPro" id="IPR046460">
    <property type="entry name" value="UNC80_C"/>
</dbReference>
<feature type="compositionally biased region" description="Polar residues" evidence="1">
    <location>
        <begin position="3439"/>
        <end position="3450"/>
    </location>
</feature>
<feature type="region of interest" description="Disordered" evidence="1">
    <location>
        <begin position="1982"/>
        <end position="2001"/>
    </location>
</feature>
<feature type="compositionally biased region" description="Basic and acidic residues" evidence="1">
    <location>
        <begin position="741"/>
        <end position="760"/>
    </location>
</feature>
<feature type="compositionally biased region" description="Polar residues" evidence="1">
    <location>
        <begin position="3369"/>
        <end position="3385"/>
    </location>
</feature>
<organism evidence="5 6">
    <name type="scientific">Daphnia sinensis</name>
    <dbReference type="NCBI Taxonomy" id="1820382"/>
    <lineage>
        <taxon>Eukaryota</taxon>
        <taxon>Metazoa</taxon>
        <taxon>Ecdysozoa</taxon>
        <taxon>Arthropoda</taxon>
        <taxon>Crustacea</taxon>
        <taxon>Branchiopoda</taxon>
        <taxon>Diplostraca</taxon>
        <taxon>Cladocera</taxon>
        <taxon>Anomopoda</taxon>
        <taxon>Daphniidae</taxon>
        <taxon>Daphnia</taxon>
        <taxon>Daphnia similis group</taxon>
    </lineage>
</organism>
<evidence type="ECO:0000313" key="5">
    <source>
        <dbReference type="EMBL" id="KAI9554328.1"/>
    </source>
</evidence>
<dbReference type="PANTHER" id="PTHR31781:SF1">
    <property type="entry name" value="PROTEIN UNC-80 HOMOLOG"/>
    <property type="match status" value="1"/>
</dbReference>
<feature type="region of interest" description="Disordered" evidence="1">
    <location>
        <begin position="1341"/>
        <end position="1364"/>
    </location>
</feature>
<feature type="compositionally biased region" description="Low complexity" evidence="1">
    <location>
        <begin position="640"/>
        <end position="649"/>
    </location>
</feature>
<feature type="compositionally biased region" description="Polar residues" evidence="1">
    <location>
        <begin position="3752"/>
        <end position="3765"/>
    </location>
</feature>
<feature type="region of interest" description="Disordered" evidence="1">
    <location>
        <begin position="1704"/>
        <end position="1834"/>
    </location>
</feature>
<dbReference type="Pfam" id="PF20262">
    <property type="entry name" value="UNC80_C"/>
    <property type="match status" value="1"/>
</dbReference>
<gene>
    <name evidence="5" type="ORF">GHT06_019600</name>
</gene>
<name>A0AAD5LAY8_9CRUS</name>
<evidence type="ECO:0000259" key="4">
    <source>
        <dbReference type="Pfam" id="PF20262"/>
    </source>
</evidence>
<feature type="region of interest" description="Disordered" evidence="1">
    <location>
        <begin position="3432"/>
        <end position="3493"/>
    </location>
</feature>
<dbReference type="PANTHER" id="PTHR31781">
    <property type="entry name" value="UNC80"/>
    <property type="match status" value="1"/>
</dbReference>
<feature type="compositionally biased region" description="Basic and acidic residues" evidence="1">
    <location>
        <begin position="1763"/>
        <end position="1785"/>
    </location>
</feature>
<protein>
    <recommendedName>
        <fullName evidence="7">Protein unc-80</fullName>
    </recommendedName>
</protein>
<feature type="region of interest" description="Disordered" evidence="1">
    <location>
        <begin position="3183"/>
        <end position="3221"/>
    </location>
</feature>
<evidence type="ECO:0000256" key="1">
    <source>
        <dbReference type="SAM" id="MobiDB-lite"/>
    </source>
</evidence>
<feature type="compositionally biased region" description="Basic residues" evidence="1">
    <location>
        <begin position="3562"/>
        <end position="3580"/>
    </location>
</feature>
<dbReference type="GO" id="GO:0005261">
    <property type="term" value="F:monoatomic cation channel activity"/>
    <property type="evidence" value="ECO:0007669"/>
    <property type="project" value="TreeGrafter"/>
</dbReference>
<feature type="domain" description="Protein UNC80 central region" evidence="3">
    <location>
        <begin position="1652"/>
        <end position="2223"/>
    </location>
</feature>
<feature type="region of interest" description="Disordered" evidence="1">
    <location>
        <begin position="640"/>
        <end position="696"/>
    </location>
</feature>
<feature type="compositionally biased region" description="Gly residues" evidence="1">
    <location>
        <begin position="3187"/>
        <end position="3204"/>
    </location>
</feature>
<feature type="region of interest" description="Disordered" evidence="1">
    <location>
        <begin position="1200"/>
        <end position="1220"/>
    </location>
</feature>
<feature type="compositionally biased region" description="Basic and acidic residues" evidence="1">
    <location>
        <begin position="1933"/>
        <end position="1946"/>
    </location>
</feature>
<evidence type="ECO:0000259" key="3">
    <source>
        <dbReference type="Pfam" id="PF19424"/>
    </source>
</evidence>
<feature type="compositionally biased region" description="Low complexity" evidence="1">
    <location>
        <begin position="3795"/>
        <end position="3808"/>
    </location>
</feature>
<dbReference type="Proteomes" id="UP000820818">
    <property type="component" value="Linkage Group LG8"/>
</dbReference>
<proteinExistence type="predicted"/>
<feature type="region of interest" description="Disordered" evidence="1">
    <location>
        <begin position="3719"/>
        <end position="3849"/>
    </location>
</feature>
<evidence type="ECO:0008006" key="7">
    <source>
        <dbReference type="Google" id="ProtNLM"/>
    </source>
</evidence>
<comment type="caution">
    <text evidence="5">The sequence shown here is derived from an EMBL/GenBank/DDBJ whole genome shotgun (WGS) entry which is preliminary data.</text>
</comment>
<feature type="domain" description="Protein UNC80 C-terminal" evidence="4">
    <location>
        <begin position="2234"/>
        <end position="3346"/>
    </location>
</feature>
<feature type="compositionally biased region" description="Basic and acidic residues" evidence="1">
    <location>
        <begin position="3349"/>
        <end position="3368"/>
    </location>
</feature>
<feature type="region of interest" description="Disordered" evidence="1">
    <location>
        <begin position="1904"/>
        <end position="1953"/>
    </location>
</feature>